<reference evidence="1 2" key="1">
    <citation type="submission" date="2013-11" db="EMBL/GenBank/DDBJ databases">
        <title>Single cell genomics of uncultured Tannerella BU063 (oral taxon 286).</title>
        <authorList>
            <person name="Beall C.J."/>
            <person name="Campbell A.G."/>
            <person name="Griffen A.L."/>
            <person name="Podar M."/>
            <person name="Leys E.J."/>
        </authorList>
    </citation>
    <scope>NUCLEOTIDE SEQUENCE [LARGE SCALE GENOMIC DNA]</scope>
    <source>
        <strain evidence="1">Cell 6/7/9</strain>
    </source>
</reference>
<dbReference type="AlphaFoldDB" id="W2CQX3"/>
<name>W2CQX3_9BACT</name>
<keyword evidence="2" id="KW-1185">Reference proteome</keyword>
<organism evidence="1 2">
    <name type="scientific">Tannerella sp. oral taxon BU063 isolate Cell 6/7/9</name>
    <dbReference type="NCBI Taxonomy" id="1411021"/>
    <lineage>
        <taxon>Bacteria</taxon>
        <taxon>Pseudomonadati</taxon>
        <taxon>Bacteroidota</taxon>
        <taxon>Bacteroidia</taxon>
        <taxon>Bacteroidales</taxon>
        <taxon>Tannerellaceae</taxon>
        <taxon>Tannerella</taxon>
    </lineage>
</organism>
<sequence>MCPAFFMGFVLSKMNDMRIGVSVFRWMFFIM</sequence>
<comment type="caution">
    <text evidence="1">The sequence shown here is derived from an EMBL/GenBank/DDBJ whole genome shotgun (WGS) entry which is preliminary data.</text>
</comment>
<dbReference type="EMBL" id="AYYD01001134">
    <property type="protein sequence ID" value="ETK08901.1"/>
    <property type="molecule type" value="Genomic_DNA"/>
</dbReference>
<dbReference type="Proteomes" id="UP000018874">
    <property type="component" value="Unassembled WGS sequence"/>
</dbReference>
<gene>
    <name evidence="1" type="ORF">T231_11710</name>
</gene>
<evidence type="ECO:0000313" key="1">
    <source>
        <dbReference type="EMBL" id="ETK08901.1"/>
    </source>
</evidence>
<proteinExistence type="predicted"/>
<evidence type="ECO:0000313" key="2">
    <source>
        <dbReference type="Proteomes" id="UP000018874"/>
    </source>
</evidence>
<accession>W2CQX3</accession>
<protein>
    <submittedName>
        <fullName evidence="1">Uncharacterized protein</fullName>
    </submittedName>
</protein>